<organism evidence="1 2">
    <name type="scientific">Tenacibaculum skagerrakense</name>
    <dbReference type="NCBI Taxonomy" id="186571"/>
    <lineage>
        <taxon>Bacteria</taxon>
        <taxon>Pseudomonadati</taxon>
        <taxon>Bacteroidota</taxon>
        <taxon>Flavobacteriia</taxon>
        <taxon>Flavobacteriales</taxon>
        <taxon>Flavobacteriaceae</taxon>
        <taxon>Tenacibaculum</taxon>
    </lineage>
</organism>
<dbReference type="EMBL" id="SLXM01000001">
    <property type="protein sequence ID" value="TCP28122.1"/>
    <property type="molecule type" value="Genomic_DNA"/>
</dbReference>
<evidence type="ECO:0000313" key="2">
    <source>
        <dbReference type="Proteomes" id="UP000294564"/>
    </source>
</evidence>
<dbReference type="Proteomes" id="UP000294564">
    <property type="component" value="Unassembled WGS sequence"/>
</dbReference>
<accession>A0A4R2P0S1</accession>
<evidence type="ECO:0000313" key="1">
    <source>
        <dbReference type="EMBL" id="TCP28122.1"/>
    </source>
</evidence>
<evidence type="ECO:0008006" key="3">
    <source>
        <dbReference type="Google" id="ProtNLM"/>
    </source>
</evidence>
<comment type="caution">
    <text evidence="1">The sequence shown here is derived from an EMBL/GenBank/DDBJ whole genome shotgun (WGS) entry which is preliminary data.</text>
</comment>
<dbReference type="AlphaFoldDB" id="A0A4R2P0S1"/>
<keyword evidence="2" id="KW-1185">Reference proteome</keyword>
<protein>
    <recommendedName>
        <fullName evidence="3">Surface antigen-like variable number repeat protein</fullName>
    </recommendedName>
</protein>
<gene>
    <name evidence="1" type="ORF">EV195_101282</name>
</gene>
<reference evidence="1 2" key="1">
    <citation type="submission" date="2019-03" db="EMBL/GenBank/DDBJ databases">
        <title>Genomic Encyclopedia of Type Strains, Phase IV (KMG-IV): sequencing the most valuable type-strain genomes for metagenomic binning, comparative biology and taxonomic classification.</title>
        <authorList>
            <person name="Goeker M."/>
        </authorList>
    </citation>
    <scope>NUCLEOTIDE SEQUENCE [LARGE SCALE GENOMIC DNA]</scope>
    <source>
        <strain evidence="1 2">DSM 14836</strain>
    </source>
</reference>
<dbReference type="OrthoDB" id="1490006at2"/>
<proteinExistence type="predicted"/>
<sequence length="428" mass="50243">MPNSVLLKHIFKKIIFTFCLLAFLSVKAQVKMVYDVKIKGVKKTNPTFIKKLLETKSGRVLDSLTLEKDITTLKRLPGVSHAYYQVFHSHDNLYNVFVYIQENFTIIPELGFWTTTNNQFAYKIGVYEYNFLGRNIAIGGFYQNNGYNTYSFNVRAPNLFTRKLGLAFTHQNWKSEEPLFFDNQSANYLYNNISTEILGLYQIDFNHHLTFGINYFQEKYEYLRGATSPNVPQNLKVDKILYKLLYNYEDLEYYYHYLDGFKNILYLQYVTSENDFQDQFVIAWNDFFYFDRIGKKGNWANRLRIGFASNNESPFAPFALDNNINLRGVGIIVDRGTASIVYNTEYRHTLYDKKWFALQANAFIDAGTWRQPGGEINDFWEDRNIQLFSGVGLRFINKKIYNAIFRIDYGFSLRNNTKGLVFGIGQYF</sequence>
<name>A0A4R2P0S1_9FLAO</name>